<comment type="similarity">
    <text evidence="2">Belongs to the bZIP family.</text>
</comment>
<dbReference type="SUPFAM" id="SSF57959">
    <property type="entry name" value="Leucine zipper domain"/>
    <property type="match status" value="1"/>
</dbReference>
<reference evidence="10 11" key="1">
    <citation type="submission" date="2014-04" db="EMBL/GenBank/DDBJ databases">
        <authorList>
            <consortium name="DOE Joint Genome Institute"/>
            <person name="Kuo A."/>
            <person name="Kohler A."/>
            <person name="Costa M.D."/>
            <person name="Nagy L.G."/>
            <person name="Floudas D."/>
            <person name="Copeland A."/>
            <person name="Barry K.W."/>
            <person name="Cichocki N."/>
            <person name="Veneault-Fourrey C."/>
            <person name="LaButti K."/>
            <person name="Lindquist E.A."/>
            <person name="Lipzen A."/>
            <person name="Lundell T."/>
            <person name="Morin E."/>
            <person name="Murat C."/>
            <person name="Sun H."/>
            <person name="Tunlid A."/>
            <person name="Henrissat B."/>
            <person name="Grigoriev I.V."/>
            <person name="Hibbett D.S."/>
            <person name="Martin F."/>
            <person name="Nordberg H.P."/>
            <person name="Cantor M.N."/>
            <person name="Hua S.X."/>
        </authorList>
    </citation>
    <scope>NUCLEOTIDE SEQUENCE [LARGE SCALE GENOMIC DNA]</scope>
    <source>
        <strain evidence="10 11">Marx 270</strain>
    </source>
</reference>
<dbReference type="OrthoDB" id="674948at2759"/>
<evidence type="ECO:0000259" key="9">
    <source>
        <dbReference type="PROSITE" id="PS50217"/>
    </source>
</evidence>
<dbReference type="GO" id="GO:0003677">
    <property type="term" value="F:DNA binding"/>
    <property type="evidence" value="ECO:0007669"/>
    <property type="project" value="UniProtKB-KW"/>
</dbReference>
<dbReference type="GO" id="GO:0005634">
    <property type="term" value="C:nucleus"/>
    <property type="evidence" value="ECO:0007669"/>
    <property type="project" value="UniProtKB-SubCell"/>
</dbReference>
<dbReference type="PROSITE" id="PS50217">
    <property type="entry name" value="BZIP"/>
    <property type="match status" value="1"/>
</dbReference>
<keyword evidence="11" id="KW-1185">Reference proteome</keyword>
<keyword evidence="4" id="KW-0238">DNA-binding</keyword>
<feature type="coiled-coil region" evidence="7">
    <location>
        <begin position="184"/>
        <end position="245"/>
    </location>
</feature>
<evidence type="ECO:0000256" key="2">
    <source>
        <dbReference type="ARBA" id="ARBA00007163"/>
    </source>
</evidence>
<evidence type="ECO:0000256" key="7">
    <source>
        <dbReference type="SAM" id="Coils"/>
    </source>
</evidence>
<accession>A0A0C3PIG0</accession>
<dbReference type="InterPro" id="IPR046347">
    <property type="entry name" value="bZIP_sf"/>
</dbReference>
<dbReference type="InParanoid" id="A0A0C3PIG0"/>
<comment type="subcellular location">
    <subcellularLocation>
        <location evidence="1">Nucleus</location>
    </subcellularLocation>
</comment>
<evidence type="ECO:0000256" key="4">
    <source>
        <dbReference type="ARBA" id="ARBA00023125"/>
    </source>
</evidence>
<evidence type="ECO:0000256" key="6">
    <source>
        <dbReference type="ARBA" id="ARBA00023242"/>
    </source>
</evidence>
<evidence type="ECO:0000256" key="8">
    <source>
        <dbReference type="SAM" id="MobiDB-lite"/>
    </source>
</evidence>
<dbReference type="Proteomes" id="UP000054217">
    <property type="component" value="Unassembled WGS sequence"/>
</dbReference>
<reference evidence="11" key="2">
    <citation type="submission" date="2015-01" db="EMBL/GenBank/DDBJ databases">
        <title>Evolutionary Origins and Diversification of the Mycorrhizal Mutualists.</title>
        <authorList>
            <consortium name="DOE Joint Genome Institute"/>
            <consortium name="Mycorrhizal Genomics Consortium"/>
            <person name="Kohler A."/>
            <person name="Kuo A."/>
            <person name="Nagy L.G."/>
            <person name="Floudas D."/>
            <person name="Copeland A."/>
            <person name="Barry K.W."/>
            <person name="Cichocki N."/>
            <person name="Veneault-Fourrey C."/>
            <person name="LaButti K."/>
            <person name="Lindquist E.A."/>
            <person name="Lipzen A."/>
            <person name="Lundell T."/>
            <person name="Morin E."/>
            <person name="Murat C."/>
            <person name="Riley R."/>
            <person name="Ohm R."/>
            <person name="Sun H."/>
            <person name="Tunlid A."/>
            <person name="Henrissat B."/>
            <person name="Grigoriev I.V."/>
            <person name="Hibbett D.S."/>
            <person name="Martin F."/>
        </authorList>
    </citation>
    <scope>NUCLEOTIDE SEQUENCE [LARGE SCALE GENOMIC DNA]</scope>
    <source>
        <strain evidence="11">Marx 270</strain>
    </source>
</reference>
<dbReference type="GO" id="GO:0003700">
    <property type="term" value="F:DNA-binding transcription factor activity"/>
    <property type="evidence" value="ECO:0007669"/>
    <property type="project" value="InterPro"/>
</dbReference>
<evidence type="ECO:0000256" key="1">
    <source>
        <dbReference type="ARBA" id="ARBA00004123"/>
    </source>
</evidence>
<keyword evidence="7" id="KW-0175">Coiled coil</keyword>
<feature type="region of interest" description="Disordered" evidence="8">
    <location>
        <begin position="65"/>
        <end position="95"/>
    </location>
</feature>
<evidence type="ECO:0000256" key="5">
    <source>
        <dbReference type="ARBA" id="ARBA00023163"/>
    </source>
</evidence>
<dbReference type="EMBL" id="KN831945">
    <property type="protein sequence ID" value="KIO13890.1"/>
    <property type="molecule type" value="Genomic_DNA"/>
</dbReference>
<keyword evidence="6" id="KW-0539">Nucleus</keyword>
<protein>
    <recommendedName>
        <fullName evidence="9">BZIP domain-containing protein</fullName>
    </recommendedName>
</protein>
<dbReference type="SMART" id="SM00338">
    <property type="entry name" value="BRLZ"/>
    <property type="match status" value="1"/>
</dbReference>
<evidence type="ECO:0000256" key="3">
    <source>
        <dbReference type="ARBA" id="ARBA00023015"/>
    </source>
</evidence>
<feature type="region of interest" description="Disordered" evidence="8">
    <location>
        <begin position="1"/>
        <end position="28"/>
    </location>
</feature>
<dbReference type="InterPro" id="IPR004827">
    <property type="entry name" value="bZIP"/>
</dbReference>
<evidence type="ECO:0000313" key="10">
    <source>
        <dbReference type="EMBL" id="KIO13890.1"/>
    </source>
</evidence>
<keyword evidence="3" id="KW-0805">Transcription regulation</keyword>
<dbReference type="Gene3D" id="1.20.5.170">
    <property type="match status" value="1"/>
</dbReference>
<name>A0A0C3PIG0_PISTI</name>
<dbReference type="STRING" id="870435.A0A0C3PIG0"/>
<feature type="compositionally biased region" description="Low complexity" evidence="8">
    <location>
        <begin position="65"/>
        <end position="74"/>
    </location>
</feature>
<feature type="region of interest" description="Disordered" evidence="8">
    <location>
        <begin position="382"/>
        <end position="409"/>
    </location>
</feature>
<dbReference type="HOGENOM" id="CLU_016968_0_0_1"/>
<sequence>MAPALKPLLTMLQNTPPPIMTGDTSSLPQTLMTDTTWDLQQSPYSANSMDTADWGYYTMPLSPPTSLSSNISDSPEPPTKKLRLSASPDRQLEGEHQRCVPTQKVFDLPEAQVSSASSLSQPMSNTNSLLACKKFFATTNPGARRTRGTGERISTKDFVPPDVSGLSKREARLVKNRAAAFLSRQRKREEFEAMEVRVRELEDENARLQQLAQKGNQYEELRSEIEHLQAQLQAAEKRELSLSMEIARHSNPSAVKAEMAVDCLSPAAHSPESQTSPKTFGLTRHILARALPYLQSMSPKSTLPIAVTVPLAEMRPGEQPSAAFSCNDGGVGPMPPYSLSDCPPLDAEILRGLDNVVVSFERLAEDRMVQMSIQCRRPVNRVHSNPVSRPKVGDKTKSSSLEAWSGSEVTPYGPPFELQQLASTPSSLSMEPPTPAPNINNFCGFLGSSGPLPSPDYQGLMMPYVQPSYSHVTDQPPFDLFPNSFDHAAEEKAKYHGRTFPSHLGGEGSWQVPVC</sequence>
<dbReference type="PANTHER" id="PTHR47416">
    <property type="entry name" value="BASIC-LEUCINE ZIPPER TRANSCRIPTION FACTOR F-RELATED"/>
    <property type="match status" value="1"/>
</dbReference>
<feature type="domain" description="BZIP" evidence="9">
    <location>
        <begin position="166"/>
        <end position="228"/>
    </location>
</feature>
<gene>
    <name evidence="10" type="ORF">M404DRAFT_992132</name>
</gene>
<dbReference type="AlphaFoldDB" id="A0A0C3PIG0"/>
<proteinExistence type="inferred from homology"/>
<organism evidence="10 11">
    <name type="scientific">Pisolithus tinctorius Marx 270</name>
    <dbReference type="NCBI Taxonomy" id="870435"/>
    <lineage>
        <taxon>Eukaryota</taxon>
        <taxon>Fungi</taxon>
        <taxon>Dikarya</taxon>
        <taxon>Basidiomycota</taxon>
        <taxon>Agaricomycotina</taxon>
        <taxon>Agaricomycetes</taxon>
        <taxon>Agaricomycetidae</taxon>
        <taxon>Boletales</taxon>
        <taxon>Sclerodermatineae</taxon>
        <taxon>Pisolithaceae</taxon>
        <taxon>Pisolithus</taxon>
    </lineage>
</organism>
<dbReference type="PANTHER" id="PTHR47416:SF8">
    <property type="entry name" value="BASIC-LEUCINE ZIPPER TRANSCRIPTION FACTOR E-RELATED"/>
    <property type="match status" value="1"/>
</dbReference>
<evidence type="ECO:0000313" key="11">
    <source>
        <dbReference type="Proteomes" id="UP000054217"/>
    </source>
</evidence>
<keyword evidence="5" id="KW-0804">Transcription</keyword>
<dbReference type="CDD" id="cd14812">
    <property type="entry name" value="bZIP_u3"/>
    <property type="match status" value="1"/>
</dbReference>
<dbReference type="Pfam" id="PF00170">
    <property type="entry name" value="bZIP_1"/>
    <property type="match status" value="1"/>
</dbReference>